<dbReference type="InterPro" id="IPR013094">
    <property type="entry name" value="AB_hydrolase_3"/>
</dbReference>
<protein>
    <recommendedName>
        <fullName evidence="12">Polyketide synthase</fullName>
    </recommendedName>
</protein>
<dbReference type="InterPro" id="IPR001227">
    <property type="entry name" value="Ac_transferase_dom_sf"/>
</dbReference>
<dbReference type="Proteomes" id="UP001610335">
    <property type="component" value="Unassembled WGS sequence"/>
</dbReference>
<dbReference type="Gene3D" id="1.10.1200.10">
    <property type="entry name" value="ACP-like"/>
    <property type="match status" value="1"/>
</dbReference>
<dbReference type="Pfam" id="PF00109">
    <property type="entry name" value="ketoacyl-synt"/>
    <property type="match status" value="1"/>
</dbReference>
<dbReference type="PANTHER" id="PTHR43775">
    <property type="entry name" value="FATTY ACID SYNTHASE"/>
    <property type="match status" value="1"/>
</dbReference>
<dbReference type="PROSITE" id="PS52019">
    <property type="entry name" value="PKS_MFAS_DH"/>
    <property type="match status" value="1"/>
</dbReference>
<dbReference type="Gene3D" id="3.10.129.110">
    <property type="entry name" value="Polyketide synthase dehydratase"/>
    <property type="match status" value="1"/>
</dbReference>
<dbReference type="Gene3D" id="3.40.47.10">
    <property type="match status" value="1"/>
</dbReference>
<dbReference type="SUPFAM" id="SSF47336">
    <property type="entry name" value="ACP-like"/>
    <property type="match status" value="1"/>
</dbReference>
<dbReference type="Pfam" id="PF02801">
    <property type="entry name" value="Ketoacyl-synt_C"/>
    <property type="match status" value="1"/>
</dbReference>
<dbReference type="Pfam" id="PF18558">
    <property type="entry name" value="HTH_51"/>
    <property type="match status" value="1"/>
</dbReference>
<dbReference type="SMART" id="SM00823">
    <property type="entry name" value="PKS_PP"/>
    <property type="match status" value="1"/>
</dbReference>
<evidence type="ECO:0000313" key="10">
    <source>
        <dbReference type="EMBL" id="KAL2826216.1"/>
    </source>
</evidence>
<dbReference type="Pfam" id="PF00550">
    <property type="entry name" value="PP-binding"/>
    <property type="match status" value="1"/>
</dbReference>
<evidence type="ECO:0000259" key="9">
    <source>
        <dbReference type="PROSITE" id="PS52019"/>
    </source>
</evidence>
<dbReference type="Gene3D" id="3.40.50.1820">
    <property type="entry name" value="alpha/beta hydrolase"/>
    <property type="match status" value="1"/>
</dbReference>
<dbReference type="Pfam" id="PF00698">
    <property type="entry name" value="Acyl_transf_1"/>
    <property type="match status" value="1"/>
</dbReference>
<dbReference type="InterPro" id="IPR014031">
    <property type="entry name" value="Ketoacyl_synth_C"/>
</dbReference>
<dbReference type="InterPro" id="IPR014030">
    <property type="entry name" value="Ketoacyl_synth_N"/>
</dbReference>
<dbReference type="Gene3D" id="3.40.50.150">
    <property type="entry name" value="Vaccinia Virus protein VP39"/>
    <property type="match status" value="1"/>
</dbReference>
<dbReference type="InterPro" id="IPR042104">
    <property type="entry name" value="PKS_dehydratase_sf"/>
</dbReference>
<sequence>MGSLEDNHSRRVSVLLGPKYPEIDLSAQHIRRYISNHPGAKWLQDAVQDLPSVWQDILKIWPAAQKLSGEAQLRELSRFLRGGPAPNMTDPMNFLLAPTTVLRHLVDFHKLKEEKKDYEINDIQGFCVGFLAAIAACWEDDQTEFSKVVDTVLRLAVCIGAVVDLDELREQRAKSIAVRWKSPHEYKLLAESLSRYSGAYISCITDEKAVTVTVWDTQADPLAEELERLGLSVKATILRGRFHHPDHIPAMRDLLNLCERDTRLHLPSQAHKLGLPRSNIDGRELGRESLISAAVESILTTQANWNLTVSATLNSVGPSDDKSIVSIGAGQFIPRLARRWVLHTVELNDDQNLGNGMQDTQPATAGNSLPANGVNGATHPTTTMLIAVTGLACRYPEADSVEELWKILDRGHCTVSPMPNSRLKGDNLQREPKGPFWGNYLSRPDAFDHRFFGISAREAESMDPQQRILLQVAYEAMESAGYCGLRVSELPKDVGCYVGVGSDDYSENVGSRNATAFSATGTLQAFNSGRISHFFGWSGPSVTVDTACSSAAVAIHLACQALQTNDCAIAVAGGVNVMTDPRWSQNLAAASFLSPTGASRAFDADANGYCRGEGAGLVVLRPLEAALRDGDPIHAVITGTSVNQGANCSPITVPDSDSQRTLYMKAFSLSGLKPEVVTYVEAHGTGTQVGDPIEFESIRKTFAGPHRTETLYVGSIKDNIGHTETSSGVAGMLKTTLMIQKHRIPKQANFTRLNPKIAFQEKEKIMIPTKSIDWEAEKRVAMVTNYGAAGSNAAIILREHSSAPPSTSPSGVRQCLPSAVPFFVSARTEESLRSYCQALQSTIREAAQSNMGTVQDLAYNLARKQNREMENFVTFSTASGETAELLQRLDSVAFGSTKAERQHQPPYPVILCFGGQTGNTASISRDLFESSELLRFHLAECNSACKALDLPSLFPAIFNPMPNNDLVNLHCILFSIQYATAKAWLDSGLQVTRMMGHSFGQLTAVCVAGGLSLIDAMRLISRRAQLIGSEWGADSGVMLSLRTSKGKVQALLDAASDTVDLACYNGPDSFVVAGDEASIARIESIAAQQSMQIKMQRLKNTHAFHSRLVEPILPGMTEVAKNLTYNPLIIPVEACSETEDDWLLVTGEKIAQHSRKPVYFHDAVQRTLSRVNGPCVWLEAGAQSSVIGMVRRVVEASNSSSGHVYLPTDLRGPQAQANLAKVTSTLWSKSVPVQYWPFHHTQTGYRWVNLPPYQFAKTSHWIDYDPNAFVSAPPPQEGGSAEEASLVRLLKREGKVCLFSINEKDPVYRMCTAGHAVVDQNLCPASLYLDLVVRAAISVWSAESDATMYHIENLNISAPLVLNMPGAVFLQLTQRDDTPGQWAFVLFTRDGDQDSVTHATGKLGLNPAGTDSGISARFNSLKRLLNPVRWDSIITSPSSSGLKRATVYQAFRRAVNYAEYYRGVEEVYAVGYEATGRVMLPSSPTKHSPCDPILMDNFIQVAGIHVNCLSETGDDEVFVCSSVGDVLIGEPFVRRDPAATVPWVVYSNYEKDSRKKVLCDIFVVDQTTGALALCILSATFTSVSIQSLKRTLTRLNNQTPASVGIEPAPSLAAVASPAPVAASSAPVARVSSNDDDLDAVQAMLSELLGISPAELPASAALVDVGVDSLMSTEVLTEINRRFKIVLSNSELAGIPDVGGLVQRIFPRRSVVHIETHGQPPVEIDIAIGTHTAPARLAESAAVLEGEPSGFANKAGELFGVIRNSAEHSRKTQFLGFCDTVFPQQMELVTSYVVEAFQALGVDLASLKAGQSVHPVKVLPQHGKVMNQLYAVLEYSNLIQRRGTDVVRSQKPVGDVASLMLHKKIINEHAQHVSEHKLLHTTGSRLPECLTGAADPLSLLFQDAQARALMTDVYSNAPMFKAATMHLAQYLKDILVQSGSKREIKILEIGAGTGGTTAYLLKELASVPGLNIQYTFTDISSSLVTLARKRFKAYGFMYYTTLDIEQDPSPEIQGQYDIILSSNCIHATRNLVTSCTNIQKLLRPEGILCLIELTRNLFWFDLVFGLLEGWWLFNDGRSHALAHERLWDQNLRKAGFSWVDWTDNGSEESNILRLIVASPSRPALCLGPEANINPVQEETVLYNRKDGLDLFADIYYPLSSDREGKKRPVALLLHGGGHIMLSRKDVRSAQVKMLIDMGFLPVSIDYRLCPEVPLLEGPMQDAADALAWARETLPQVRLNRQDIHPDGENVVAVGWSTGGHLAMTLAWTAPARGVAAPEAVLSFYSPTDYTDPFWSKANFPYQSSVSTSDVLTDNPLGALSDTPITGYNPPPSKRPLGGWMAPSDPRSKILLHMNWTGQTLPVLFYGCNYKDLAADAGTEDEVVLPTPILTEVQKVCPFSQVSAGSYRTPTFIIHGTLDDLIPVQQAQRTHDKMLACGVKSELRVVLDGLHLFDMGPDFAEKQHAFQAVVDGYEFLRGHVGL</sequence>
<dbReference type="SMART" id="SM00827">
    <property type="entry name" value="PKS_AT"/>
    <property type="match status" value="1"/>
</dbReference>
<dbReference type="CDD" id="cd02440">
    <property type="entry name" value="AdoMet_MTases"/>
    <property type="match status" value="1"/>
</dbReference>
<dbReference type="InterPro" id="IPR009081">
    <property type="entry name" value="PP-bd_ACP"/>
</dbReference>
<dbReference type="Pfam" id="PF16197">
    <property type="entry name" value="KAsynt_C_assoc"/>
    <property type="match status" value="1"/>
</dbReference>
<evidence type="ECO:0000256" key="2">
    <source>
        <dbReference type="ARBA" id="ARBA00022450"/>
    </source>
</evidence>
<feature type="active site" description="Proton acceptor; for dehydratase activity" evidence="6">
    <location>
        <position position="1315"/>
    </location>
</feature>
<reference evidence="10 11" key="1">
    <citation type="submission" date="2024-07" db="EMBL/GenBank/DDBJ databases">
        <title>Section-level genome sequencing and comparative genomics of Aspergillus sections Usti and Cavernicolus.</title>
        <authorList>
            <consortium name="Lawrence Berkeley National Laboratory"/>
            <person name="Nybo J.L."/>
            <person name="Vesth T.C."/>
            <person name="Theobald S."/>
            <person name="Frisvad J.C."/>
            <person name="Larsen T.O."/>
            <person name="Kjaerboelling I."/>
            <person name="Rothschild-Mancinelli K."/>
            <person name="Lyhne E.K."/>
            <person name="Kogle M.E."/>
            <person name="Barry K."/>
            <person name="Clum A."/>
            <person name="Na H."/>
            <person name="Ledsgaard L."/>
            <person name="Lin J."/>
            <person name="Lipzen A."/>
            <person name="Kuo A."/>
            <person name="Riley R."/>
            <person name="Mondo S."/>
            <person name="LaButti K."/>
            <person name="Haridas S."/>
            <person name="Pangalinan J."/>
            <person name="Salamov A.A."/>
            <person name="Simmons B.A."/>
            <person name="Magnuson J.K."/>
            <person name="Chen J."/>
            <person name="Drula E."/>
            <person name="Henrissat B."/>
            <person name="Wiebenga A."/>
            <person name="Lubbers R.J."/>
            <person name="Gomes A.C."/>
            <person name="Makela M.R."/>
            <person name="Stajich J."/>
            <person name="Grigoriev I.V."/>
            <person name="Mortensen U.H."/>
            <person name="De vries R.P."/>
            <person name="Baker S.E."/>
            <person name="Andersen M.R."/>
        </authorList>
    </citation>
    <scope>NUCLEOTIDE SEQUENCE [LARGE SCALE GENOMIC DNA]</scope>
    <source>
        <strain evidence="10 11">CBS 600.67</strain>
    </source>
</reference>
<dbReference type="Gene3D" id="3.40.366.10">
    <property type="entry name" value="Malonyl-Coenzyme A Acyl Carrier Protein, domain 2"/>
    <property type="match status" value="2"/>
</dbReference>
<dbReference type="SUPFAM" id="SSF53901">
    <property type="entry name" value="Thiolase-like"/>
    <property type="match status" value="1"/>
</dbReference>
<comment type="caution">
    <text evidence="10">The sequence shown here is derived from an EMBL/GenBank/DDBJ whole genome shotgun (WGS) entry which is preliminary data.</text>
</comment>
<dbReference type="InterPro" id="IPR014043">
    <property type="entry name" value="Acyl_transferase_dom"/>
</dbReference>
<evidence type="ECO:0000259" key="8">
    <source>
        <dbReference type="PROSITE" id="PS52004"/>
    </source>
</evidence>
<dbReference type="InterPro" id="IPR020841">
    <property type="entry name" value="PKS_Beta-ketoAc_synthase_dom"/>
</dbReference>
<dbReference type="SMART" id="SM00826">
    <property type="entry name" value="PKS_DH"/>
    <property type="match status" value="1"/>
</dbReference>
<dbReference type="PROSITE" id="PS52004">
    <property type="entry name" value="KS3_2"/>
    <property type="match status" value="1"/>
</dbReference>
<dbReference type="InterPro" id="IPR020806">
    <property type="entry name" value="PKS_PP-bd"/>
</dbReference>
<dbReference type="Pfam" id="PF21089">
    <property type="entry name" value="PKS_DH_N"/>
    <property type="match status" value="1"/>
</dbReference>
<feature type="region of interest" description="C-terminal hotdog fold" evidence="6">
    <location>
        <begin position="1439"/>
        <end position="1589"/>
    </location>
</feature>
<evidence type="ECO:0000313" key="11">
    <source>
        <dbReference type="Proteomes" id="UP001610335"/>
    </source>
</evidence>
<feature type="domain" description="PKS/mFAS DH" evidence="9">
    <location>
        <begin position="1274"/>
        <end position="1589"/>
    </location>
</feature>
<feature type="region of interest" description="N-terminal hotdog fold" evidence="6">
    <location>
        <begin position="1274"/>
        <end position="1410"/>
    </location>
</feature>
<dbReference type="InterPro" id="IPR016036">
    <property type="entry name" value="Malonyl_transacylase_ACP-bd"/>
</dbReference>
<dbReference type="InterPro" id="IPR032821">
    <property type="entry name" value="PKS_assoc"/>
</dbReference>
<comment type="pathway">
    <text evidence="1">Secondary metabolite biosynthesis; terpenoid biosynthesis.</text>
</comment>
<keyword evidence="5" id="KW-0511">Multifunctional enzyme</keyword>
<keyword evidence="11" id="KW-1185">Reference proteome</keyword>
<evidence type="ECO:0000259" key="7">
    <source>
        <dbReference type="PROSITE" id="PS50075"/>
    </source>
</evidence>
<dbReference type="PROSITE" id="PS50075">
    <property type="entry name" value="CARRIER"/>
    <property type="match status" value="1"/>
</dbReference>
<dbReference type="InterPro" id="IPR020807">
    <property type="entry name" value="PKS_DH"/>
</dbReference>
<feature type="domain" description="Carrier" evidence="7">
    <location>
        <begin position="1631"/>
        <end position="1708"/>
    </location>
</feature>
<gene>
    <name evidence="10" type="ORF">BDW59DRAFT_161055</name>
</gene>
<organism evidence="10 11">
    <name type="scientific">Aspergillus cavernicola</name>
    <dbReference type="NCBI Taxonomy" id="176166"/>
    <lineage>
        <taxon>Eukaryota</taxon>
        <taxon>Fungi</taxon>
        <taxon>Dikarya</taxon>
        <taxon>Ascomycota</taxon>
        <taxon>Pezizomycotina</taxon>
        <taxon>Eurotiomycetes</taxon>
        <taxon>Eurotiomycetidae</taxon>
        <taxon>Eurotiales</taxon>
        <taxon>Aspergillaceae</taxon>
        <taxon>Aspergillus</taxon>
        <taxon>Aspergillus subgen. Nidulantes</taxon>
    </lineage>
</organism>
<evidence type="ECO:0000256" key="1">
    <source>
        <dbReference type="ARBA" id="ARBA00004721"/>
    </source>
</evidence>
<dbReference type="PROSITE" id="PS00012">
    <property type="entry name" value="PHOSPHOPANTETHEINE"/>
    <property type="match status" value="1"/>
</dbReference>
<dbReference type="CDD" id="cd00833">
    <property type="entry name" value="PKS"/>
    <property type="match status" value="1"/>
</dbReference>
<dbReference type="InterPro" id="IPR013217">
    <property type="entry name" value="Methyltransf_12"/>
</dbReference>
<dbReference type="Gene3D" id="3.30.70.3290">
    <property type="match status" value="1"/>
</dbReference>
<dbReference type="InterPro" id="IPR049552">
    <property type="entry name" value="PKS_DH_N"/>
</dbReference>
<accession>A0ABR4IEN6</accession>
<dbReference type="Pfam" id="PF07859">
    <property type="entry name" value="Abhydrolase_3"/>
    <property type="match status" value="1"/>
</dbReference>
<dbReference type="EMBL" id="JBFXLS010000031">
    <property type="protein sequence ID" value="KAL2826216.1"/>
    <property type="molecule type" value="Genomic_DNA"/>
</dbReference>
<keyword evidence="2" id="KW-0596">Phosphopantetheine</keyword>
<feature type="active site" description="Proton donor; for dehydratase activity" evidence="6">
    <location>
        <position position="1496"/>
    </location>
</feature>
<dbReference type="SUPFAM" id="SSF53474">
    <property type="entry name" value="alpha/beta-Hydrolases"/>
    <property type="match status" value="1"/>
</dbReference>
<dbReference type="SMART" id="SM00825">
    <property type="entry name" value="PKS_KS"/>
    <property type="match status" value="1"/>
</dbReference>
<dbReference type="InterPro" id="IPR018201">
    <property type="entry name" value="Ketoacyl_synth_AS"/>
</dbReference>
<keyword evidence="3" id="KW-0597">Phosphoprotein</keyword>
<evidence type="ECO:0000256" key="4">
    <source>
        <dbReference type="ARBA" id="ARBA00022679"/>
    </source>
</evidence>
<dbReference type="InterPro" id="IPR016039">
    <property type="entry name" value="Thiolase-like"/>
</dbReference>
<evidence type="ECO:0000256" key="6">
    <source>
        <dbReference type="PROSITE-ProRule" id="PRU01363"/>
    </source>
</evidence>
<keyword evidence="4" id="KW-0808">Transferase</keyword>
<dbReference type="InterPro" id="IPR050091">
    <property type="entry name" value="PKS_NRPS_Biosynth_Enz"/>
</dbReference>
<dbReference type="Pfam" id="PF14765">
    <property type="entry name" value="PS-DH"/>
    <property type="match status" value="1"/>
</dbReference>
<dbReference type="InterPro" id="IPR049900">
    <property type="entry name" value="PKS_mFAS_DH"/>
</dbReference>
<evidence type="ECO:0008006" key="12">
    <source>
        <dbReference type="Google" id="ProtNLM"/>
    </source>
</evidence>
<proteinExistence type="predicted"/>
<name>A0ABR4IEN6_9EURO</name>
<dbReference type="InterPro" id="IPR049551">
    <property type="entry name" value="PKS_DH_C"/>
</dbReference>
<dbReference type="Pfam" id="PF08242">
    <property type="entry name" value="Methyltransf_12"/>
    <property type="match status" value="1"/>
</dbReference>
<dbReference type="InterPro" id="IPR036736">
    <property type="entry name" value="ACP-like_sf"/>
</dbReference>
<dbReference type="PANTHER" id="PTHR43775:SF21">
    <property type="entry name" value="NON-REDUCING POLYKETIDE SYNTHASE AUSA-RELATED"/>
    <property type="match status" value="1"/>
</dbReference>
<evidence type="ECO:0000256" key="5">
    <source>
        <dbReference type="ARBA" id="ARBA00023268"/>
    </source>
</evidence>
<dbReference type="InterPro" id="IPR006162">
    <property type="entry name" value="Ppantetheine_attach_site"/>
</dbReference>
<dbReference type="PROSITE" id="PS00606">
    <property type="entry name" value="KS3_1"/>
    <property type="match status" value="1"/>
</dbReference>
<dbReference type="SUPFAM" id="SSF55048">
    <property type="entry name" value="Probable ACP-binding domain of malonyl-CoA ACP transacylase"/>
    <property type="match status" value="1"/>
</dbReference>
<evidence type="ECO:0000256" key="3">
    <source>
        <dbReference type="ARBA" id="ARBA00022553"/>
    </source>
</evidence>
<dbReference type="InterPro" id="IPR029063">
    <property type="entry name" value="SAM-dependent_MTases_sf"/>
</dbReference>
<feature type="domain" description="Ketosynthase family 3 (KS3)" evidence="8">
    <location>
        <begin position="383"/>
        <end position="799"/>
    </location>
</feature>
<dbReference type="InterPro" id="IPR016035">
    <property type="entry name" value="Acyl_Trfase/lysoPLipase"/>
</dbReference>
<dbReference type="SMART" id="SM01294">
    <property type="entry name" value="PKS_PP_betabranch"/>
    <property type="match status" value="1"/>
</dbReference>
<dbReference type="SUPFAM" id="SSF53335">
    <property type="entry name" value="S-adenosyl-L-methionine-dependent methyltransferases"/>
    <property type="match status" value="1"/>
</dbReference>
<dbReference type="InterPro" id="IPR041068">
    <property type="entry name" value="HTH_51"/>
</dbReference>
<dbReference type="SUPFAM" id="SSF52151">
    <property type="entry name" value="FabD/lysophospholipase-like"/>
    <property type="match status" value="1"/>
</dbReference>
<dbReference type="InterPro" id="IPR029058">
    <property type="entry name" value="AB_hydrolase_fold"/>
</dbReference>